<accession>A0A9N9DEA8</accession>
<protein>
    <submittedName>
        <fullName evidence="2">7268_t:CDS:1</fullName>
    </submittedName>
</protein>
<keyword evidence="3" id="KW-1185">Reference proteome</keyword>
<dbReference type="EMBL" id="CAJVPQ010003723">
    <property type="protein sequence ID" value="CAG8635808.1"/>
    <property type="molecule type" value="Genomic_DNA"/>
</dbReference>
<comment type="caution">
    <text evidence="2">The sequence shown here is derived from an EMBL/GenBank/DDBJ whole genome shotgun (WGS) entry which is preliminary data.</text>
</comment>
<dbReference type="Proteomes" id="UP000789570">
    <property type="component" value="Unassembled WGS sequence"/>
</dbReference>
<evidence type="ECO:0000313" key="2">
    <source>
        <dbReference type="EMBL" id="CAG8635808.1"/>
    </source>
</evidence>
<name>A0A9N9DEA8_9GLOM</name>
<evidence type="ECO:0000313" key="3">
    <source>
        <dbReference type="Proteomes" id="UP000789570"/>
    </source>
</evidence>
<proteinExistence type="predicted"/>
<keyword evidence="1" id="KW-0175">Coiled coil</keyword>
<dbReference type="AlphaFoldDB" id="A0A9N9DEA8"/>
<reference evidence="2" key="1">
    <citation type="submission" date="2021-06" db="EMBL/GenBank/DDBJ databases">
        <authorList>
            <person name="Kallberg Y."/>
            <person name="Tangrot J."/>
            <person name="Rosling A."/>
        </authorList>
    </citation>
    <scope>NUCLEOTIDE SEQUENCE</scope>
    <source>
        <strain evidence="2">UK204</strain>
    </source>
</reference>
<evidence type="ECO:0000256" key="1">
    <source>
        <dbReference type="SAM" id="Coils"/>
    </source>
</evidence>
<organism evidence="2 3">
    <name type="scientific">Funneliformis caledonium</name>
    <dbReference type="NCBI Taxonomy" id="1117310"/>
    <lineage>
        <taxon>Eukaryota</taxon>
        <taxon>Fungi</taxon>
        <taxon>Fungi incertae sedis</taxon>
        <taxon>Mucoromycota</taxon>
        <taxon>Glomeromycotina</taxon>
        <taxon>Glomeromycetes</taxon>
        <taxon>Glomerales</taxon>
        <taxon>Glomeraceae</taxon>
        <taxon>Funneliformis</taxon>
    </lineage>
</organism>
<sequence>MSELSSLKWPIKGEKDGLIENSLAKSERELEELNNEIEKLTKEIQQKAKVALSIRIKANETKSGFIRTIKKFIGTDIWAQFFNCWL</sequence>
<gene>
    <name evidence="2" type="ORF">FCALED_LOCUS10305</name>
</gene>
<feature type="coiled-coil region" evidence="1">
    <location>
        <begin position="16"/>
        <end position="50"/>
    </location>
</feature>